<feature type="compositionally biased region" description="Polar residues" evidence="1">
    <location>
        <begin position="201"/>
        <end position="237"/>
    </location>
</feature>
<dbReference type="PROSITE" id="PS50020">
    <property type="entry name" value="WW_DOMAIN_2"/>
    <property type="match status" value="1"/>
</dbReference>
<accession>A0A9W9AIS2</accession>
<dbReference type="FunFam" id="1.10.555.10:FF:000045">
    <property type="entry name" value="RhoGAP domain containing protein"/>
    <property type="match status" value="1"/>
</dbReference>
<dbReference type="SMART" id="SM00139">
    <property type="entry name" value="MyTH4"/>
    <property type="match status" value="1"/>
</dbReference>
<dbReference type="Gene3D" id="1.10.555.10">
    <property type="entry name" value="Rho GTPase activation protein"/>
    <property type="match status" value="1"/>
</dbReference>
<evidence type="ECO:0000259" key="2">
    <source>
        <dbReference type="PROSITE" id="PS50020"/>
    </source>
</evidence>
<dbReference type="EMBL" id="JAOTPV010000004">
    <property type="protein sequence ID" value="KAJ4483673.1"/>
    <property type="molecule type" value="Genomic_DNA"/>
</dbReference>
<dbReference type="SUPFAM" id="SSF51045">
    <property type="entry name" value="WW domain"/>
    <property type="match status" value="1"/>
</dbReference>
<feature type="compositionally biased region" description="Polar residues" evidence="1">
    <location>
        <begin position="140"/>
        <end position="162"/>
    </location>
</feature>
<sequence length="836" mass="92173">MVTEDFQTQNSFYACPGTGEVSWDPPTGNFVLPPSEEGEWWELSDESRGGIPYFYQTKTGETVWERPAGFVIPLGILQNTALGRRLSNRFSQSISDEARSKLAQIPERPSFRRSQTLPNGQDAIKNTHLSPNGKHASPSARKQSSSVRRSFSNELGLHSTNRLPPIPASPYSTDASVPPSPAASQHSLSKLKTSPRPKTPSGPNLNGHSSPNGSPTRARSKSSSYVSRKPAQPQSLNAALELLTTSQSESRSNHSSSTKSSPTSPSSRSTNTKQSPPTPPSPQRTRIPSLPNTTGPRSGRHLPGITMAGKEISAPILNHAATLDMSPVKNRAAGKPIPVEPVVLLHPTPSTTLSTGLELTMFLSCLSSSHMLNTRIYPALPHELASDILQFSESDYAKQYFSTHRSGFIFKRRIPVEQLMTWQKAPLSSPLLTLKGNLNRDAVKIFKVVQHIMGDREKERGLGVRAPSDHVSTVSPINSSTTSLGHSSSFNSNMLGEERWLLGEGLTHGELRDEIYCQVMKQLTKNPNPESVFKGWQLLCVLLITFPPSKDFETYLRLFIQTHLSQHEGRVDIMAKFGLRRLDIISKKGPRGKPPTISELETASDAAFNPSTFGESIDAIIRLQERNYPQQKVPIILPFLADGILALGGTKSEGIFRVPGDGDSVSELKLRIDRGYYNLEGVDDPNVLASLMKLWLRELCEPLVPEEMYNECVTSSKDPEACVHIVKRLPTISRRVVLFVISFLQLFLEEKVQSVTKMTPANLALVMAPNILRCNSDSMSVVFTNAQYEQIFVYNLLLHLRCGEIDTNYVPLHGLGAVQPSPAPRKSKSRARPLQH</sequence>
<feature type="compositionally biased region" description="Polar residues" evidence="1">
    <location>
        <begin position="182"/>
        <end position="192"/>
    </location>
</feature>
<evidence type="ECO:0000259" key="3">
    <source>
        <dbReference type="PROSITE" id="PS50238"/>
    </source>
</evidence>
<dbReference type="GO" id="GO:0005856">
    <property type="term" value="C:cytoskeleton"/>
    <property type="evidence" value="ECO:0007669"/>
    <property type="project" value="InterPro"/>
</dbReference>
<dbReference type="InterPro" id="IPR001202">
    <property type="entry name" value="WW_dom"/>
</dbReference>
<dbReference type="Pfam" id="PF00620">
    <property type="entry name" value="RhoGAP"/>
    <property type="match status" value="1"/>
</dbReference>
<dbReference type="PANTHER" id="PTHR45876">
    <property type="entry name" value="FI04035P"/>
    <property type="match status" value="1"/>
</dbReference>
<dbReference type="InterPro" id="IPR038185">
    <property type="entry name" value="MyTH4_dom_sf"/>
</dbReference>
<feature type="domain" description="WW" evidence="2">
    <location>
        <begin position="41"/>
        <end position="69"/>
    </location>
</feature>
<dbReference type="SUPFAM" id="SSF48350">
    <property type="entry name" value="GTPase activation domain, GAP"/>
    <property type="match status" value="1"/>
</dbReference>
<dbReference type="Gene3D" id="1.25.40.530">
    <property type="entry name" value="MyTH4 domain"/>
    <property type="match status" value="1"/>
</dbReference>
<dbReference type="CDD" id="cd00201">
    <property type="entry name" value="WW"/>
    <property type="match status" value="1"/>
</dbReference>
<dbReference type="SMART" id="SM00324">
    <property type="entry name" value="RhoGAP"/>
    <property type="match status" value="1"/>
</dbReference>
<feature type="compositionally biased region" description="Low complexity" evidence="1">
    <location>
        <begin position="244"/>
        <end position="275"/>
    </location>
</feature>
<dbReference type="InterPro" id="IPR008936">
    <property type="entry name" value="Rho_GTPase_activation_prot"/>
</dbReference>
<dbReference type="InterPro" id="IPR000857">
    <property type="entry name" value="MyTH4_dom"/>
</dbReference>
<evidence type="ECO:0008006" key="7">
    <source>
        <dbReference type="Google" id="ProtNLM"/>
    </source>
</evidence>
<gene>
    <name evidence="5" type="ORF">J3R30DRAFT_3655908</name>
</gene>
<dbReference type="PANTHER" id="PTHR45876:SF8">
    <property type="entry name" value="FI04035P"/>
    <property type="match status" value="1"/>
</dbReference>
<comment type="caution">
    <text evidence="5">The sequence shown here is derived from an EMBL/GenBank/DDBJ whole genome shotgun (WGS) entry which is preliminary data.</text>
</comment>
<dbReference type="InterPro" id="IPR036020">
    <property type="entry name" value="WW_dom_sf"/>
</dbReference>
<feature type="region of interest" description="Disordered" evidence="1">
    <location>
        <begin position="98"/>
        <end position="302"/>
    </location>
</feature>
<dbReference type="AlphaFoldDB" id="A0A9W9AIS2"/>
<dbReference type="Gene3D" id="2.20.70.10">
    <property type="match status" value="1"/>
</dbReference>
<dbReference type="InterPro" id="IPR000198">
    <property type="entry name" value="RhoGAP_dom"/>
</dbReference>
<evidence type="ECO:0000313" key="5">
    <source>
        <dbReference type="EMBL" id="KAJ4483673.1"/>
    </source>
</evidence>
<evidence type="ECO:0000259" key="4">
    <source>
        <dbReference type="PROSITE" id="PS51016"/>
    </source>
</evidence>
<dbReference type="GO" id="GO:0007165">
    <property type="term" value="P:signal transduction"/>
    <property type="evidence" value="ECO:0007669"/>
    <property type="project" value="InterPro"/>
</dbReference>
<evidence type="ECO:0000313" key="6">
    <source>
        <dbReference type="Proteomes" id="UP001150266"/>
    </source>
</evidence>
<organism evidence="5 6">
    <name type="scientific">Lentinula aciculospora</name>
    <dbReference type="NCBI Taxonomy" id="153920"/>
    <lineage>
        <taxon>Eukaryota</taxon>
        <taxon>Fungi</taxon>
        <taxon>Dikarya</taxon>
        <taxon>Basidiomycota</taxon>
        <taxon>Agaricomycotina</taxon>
        <taxon>Agaricomycetes</taxon>
        <taxon>Agaricomycetidae</taxon>
        <taxon>Agaricales</taxon>
        <taxon>Marasmiineae</taxon>
        <taxon>Omphalotaceae</taxon>
        <taxon>Lentinula</taxon>
    </lineage>
</organism>
<dbReference type="Pfam" id="PF00784">
    <property type="entry name" value="MyTH4"/>
    <property type="match status" value="1"/>
</dbReference>
<feature type="domain" description="Rho-GAP" evidence="3">
    <location>
        <begin position="621"/>
        <end position="804"/>
    </location>
</feature>
<protein>
    <recommendedName>
        <fullName evidence="7">Rho GTPase-activating protein 39</fullName>
    </recommendedName>
</protein>
<dbReference type="Proteomes" id="UP001150266">
    <property type="component" value="Unassembled WGS sequence"/>
</dbReference>
<proteinExistence type="predicted"/>
<dbReference type="GO" id="GO:0005096">
    <property type="term" value="F:GTPase activator activity"/>
    <property type="evidence" value="ECO:0007669"/>
    <property type="project" value="TreeGrafter"/>
</dbReference>
<keyword evidence="6" id="KW-1185">Reference proteome</keyword>
<dbReference type="GO" id="GO:0005737">
    <property type="term" value="C:cytoplasm"/>
    <property type="evidence" value="ECO:0007669"/>
    <property type="project" value="TreeGrafter"/>
</dbReference>
<evidence type="ECO:0000256" key="1">
    <source>
        <dbReference type="SAM" id="MobiDB-lite"/>
    </source>
</evidence>
<reference evidence="5" key="1">
    <citation type="submission" date="2022-08" db="EMBL/GenBank/DDBJ databases">
        <title>A Global Phylogenomic Analysis of the Shiitake Genus Lentinula.</title>
        <authorList>
            <consortium name="DOE Joint Genome Institute"/>
            <person name="Sierra-Patev S."/>
            <person name="Min B."/>
            <person name="Naranjo-Ortiz M."/>
            <person name="Looney B."/>
            <person name="Konkel Z."/>
            <person name="Slot J.C."/>
            <person name="Sakamoto Y."/>
            <person name="Steenwyk J.L."/>
            <person name="Rokas A."/>
            <person name="Carro J."/>
            <person name="Camarero S."/>
            <person name="Ferreira P."/>
            <person name="Molpeceres G."/>
            <person name="Ruiz-Duenas F.J."/>
            <person name="Serrano A."/>
            <person name="Henrissat B."/>
            <person name="Drula E."/>
            <person name="Hughes K.W."/>
            <person name="Mata J.L."/>
            <person name="Ishikawa N.K."/>
            <person name="Vargas-Isla R."/>
            <person name="Ushijima S."/>
            <person name="Smith C.A."/>
            <person name="Ahrendt S."/>
            <person name="Andreopoulos W."/>
            <person name="He G."/>
            <person name="Labutti K."/>
            <person name="Lipzen A."/>
            <person name="Ng V."/>
            <person name="Riley R."/>
            <person name="Sandor L."/>
            <person name="Barry K."/>
            <person name="Martinez A.T."/>
            <person name="Xiao Y."/>
            <person name="Gibbons J.G."/>
            <person name="Terashima K."/>
            <person name="Grigoriev I.V."/>
            <person name="Hibbett D.S."/>
        </authorList>
    </citation>
    <scope>NUCLEOTIDE SEQUENCE</scope>
    <source>
        <strain evidence="5">JLM2183</strain>
    </source>
</reference>
<name>A0A9W9AIS2_9AGAR</name>
<dbReference type="OrthoDB" id="437889at2759"/>
<dbReference type="PROSITE" id="PS50238">
    <property type="entry name" value="RHOGAP"/>
    <property type="match status" value="1"/>
</dbReference>
<feature type="domain" description="MyTH4" evidence="4">
    <location>
        <begin position="422"/>
        <end position="604"/>
    </location>
</feature>
<dbReference type="PROSITE" id="PS51016">
    <property type="entry name" value="MYTH4"/>
    <property type="match status" value="1"/>
</dbReference>